<organism evidence="1 3">
    <name type="scientific">Medicago truncatula</name>
    <name type="common">Barrel medic</name>
    <name type="synonym">Medicago tribuloides</name>
    <dbReference type="NCBI Taxonomy" id="3880"/>
    <lineage>
        <taxon>Eukaryota</taxon>
        <taxon>Viridiplantae</taxon>
        <taxon>Streptophyta</taxon>
        <taxon>Embryophyta</taxon>
        <taxon>Tracheophyta</taxon>
        <taxon>Spermatophyta</taxon>
        <taxon>Magnoliopsida</taxon>
        <taxon>eudicotyledons</taxon>
        <taxon>Gunneridae</taxon>
        <taxon>Pentapetalae</taxon>
        <taxon>rosids</taxon>
        <taxon>fabids</taxon>
        <taxon>Fabales</taxon>
        <taxon>Fabaceae</taxon>
        <taxon>Papilionoideae</taxon>
        <taxon>50 kb inversion clade</taxon>
        <taxon>NPAAA clade</taxon>
        <taxon>Hologalegina</taxon>
        <taxon>IRL clade</taxon>
        <taxon>Trifolieae</taxon>
        <taxon>Medicago</taxon>
    </lineage>
</organism>
<sequence length="182" mass="20202">MGDLLVGTFIFSGQQPPEKGGERSSCILSSIKLGLRQNSYCRDFDLHRKHDLHVIYLREGGGLPLLKCVLKHEIRANRMVAPRASLSLTAMMPQHVRFLSGVSSFSSSASDTRNSKLEEISWLMCSTGLLMHDLFIDFDKLYMTGDSMSRDKTGKMGGGLTSQYKHSANFLGDDTIVNKSSH</sequence>
<accession>A0A072UBC8</accession>
<gene>
    <name evidence="1" type="ordered locus">MTR_6g052880</name>
</gene>
<dbReference type="EMBL" id="CM001222">
    <property type="protein sequence ID" value="KEH26353.1"/>
    <property type="molecule type" value="Genomic_DNA"/>
</dbReference>
<evidence type="ECO:0000313" key="3">
    <source>
        <dbReference type="Proteomes" id="UP000002051"/>
    </source>
</evidence>
<keyword evidence="3" id="KW-1185">Reference proteome</keyword>
<proteinExistence type="predicted"/>
<evidence type="ECO:0000313" key="2">
    <source>
        <dbReference type="EnsemblPlants" id="KEH26353"/>
    </source>
</evidence>
<protein>
    <submittedName>
        <fullName evidence="1 2">Uncharacterized protein</fullName>
    </submittedName>
</protein>
<dbReference type="AlphaFoldDB" id="A0A072UBC8"/>
<reference evidence="1 3" key="1">
    <citation type="journal article" date="2011" name="Nature">
        <title>The Medicago genome provides insight into the evolution of rhizobial symbioses.</title>
        <authorList>
            <person name="Young N.D."/>
            <person name="Debelle F."/>
            <person name="Oldroyd G.E."/>
            <person name="Geurts R."/>
            <person name="Cannon S.B."/>
            <person name="Udvardi M.K."/>
            <person name="Benedito V.A."/>
            <person name="Mayer K.F."/>
            <person name="Gouzy J."/>
            <person name="Schoof H."/>
            <person name="Van de Peer Y."/>
            <person name="Proost S."/>
            <person name="Cook D.R."/>
            <person name="Meyers B.C."/>
            <person name="Spannagl M."/>
            <person name="Cheung F."/>
            <person name="De Mita S."/>
            <person name="Krishnakumar V."/>
            <person name="Gundlach H."/>
            <person name="Zhou S."/>
            <person name="Mudge J."/>
            <person name="Bharti A.K."/>
            <person name="Murray J.D."/>
            <person name="Naoumkina M.A."/>
            <person name="Rosen B."/>
            <person name="Silverstein K.A."/>
            <person name="Tang H."/>
            <person name="Rombauts S."/>
            <person name="Zhao P.X."/>
            <person name="Zhou P."/>
            <person name="Barbe V."/>
            <person name="Bardou P."/>
            <person name="Bechner M."/>
            <person name="Bellec A."/>
            <person name="Berger A."/>
            <person name="Berges H."/>
            <person name="Bidwell S."/>
            <person name="Bisseling T."/>
            <person name="Choisne N."/>
            <person name="Couloux A."/>
            <person name="Denny R."/>
            <person name="Deshpande S."/>
            <person name="Dai X."/>
            <person name="Doyle J.J."/>
            <person name="Dudez A.M."/>
            <person name="Farmer A.D."/>
            <person name="Fouteau S."/>
            <person name="Franken C."/>
            <person name="Gibelin C."/>
            <person name="Gish J."/>
            <person name="Goldstein S."/>
            <person name="Gonzalez A.J."/>
            <person name="Green P.J."/>
            <person name="Hallab A."/>
            <person name="Hartog M."/>
            <person name="Hua A."/>
            <person name="Humphray S.J."/>
            <person name="Jeong D.H."/>
            <person name="Jing Y."/>
            <person name="Jocker A."/>
            <person name="Kenton S.M."/>
            <person name="Kim D.J."/>
            <person name="Klee K."/>
            <person name="Lai H."/>
            <person name="Lang C."/>
            <person name="Lin S."/>
            <person name="Macmil S.L."/>
            <person name="Magdelenat G."/>
            <person name="Matthews L."/>
            <person name="McCorrison J."/>
            <person name="Monaghan E.L."/>
            <person name="Mun J.H."/>
            <person name="Najar F.Z."/>
            <person name="Nicholson C."/>
            <person name="Noirot C."/>
            <person name="O'Bleness M."/>
            <person name="Paule C.R."/>
            <person name="Poulain J."/>
            <person name="Prion F."/>
            <person name="Qin B."/>
            <person name="Qu C."/>
            <person name="Retzel E.F."/>
            <person name="Riddle C."/>
            <person name="Sallet E."/>
            <person name="Samain S."/>
            <person name="Samson N."/>
            <person name="Sanders I."/>
            <person name="Saurat O."/>
            <person name="Scarpelli C."/>
            <person name="Schiex T."/>
            <person name="Segurens B."/>
            <person name="Severin A.J."/>
            <person name="Sherrier D.J."/>
            <person name="Shi R."/>
            <person name="Sims S."/>
            <person name="Singer S.R."/>
            <person name="Sinharoy S."/>
            <person name="Sterck L."/>
            <person name="Viollet A."/>
            <person name="Wang B.B."/>
            <person name="Wang K."/>
            <person name="Wang M."/>
            <person name="Wang X."/>
            <person name="Warfsmann J."/>
            <person name="Weissenbach J."/>
            <person name="White D.D."/>
            <person name="White J.D."/>
            <person name="Wiley G.B."/>
            <person name="Wincker P."/>
            <person name="Xing Y."/>
            <person name="Yang L."/>
            <person name="Yao Z."/>
            <person name="Ying F."/>
            <person name="Zhai J."/>
            <person name="Zhou L."/>
            <person name="Zuber A."/>
            <person name="Denarie J."/>
            <person name="Dixon R.A."/>
            <person name="May G.D."/>
            <person name="Schwartz D.C."/>
            <person name="Rogers J."/>
            <person name="Quetier F."/>
            <person name="Town C.D."/>
            <person name="Roe B.A."/>
        </authorList>
    </citation>
    <scope>NUCLEOTIDE SEQUENCE [LARGE SCALE GENOMIC DNA]</scope>
    <source>
        <strain evidence="1">A17</strain>
        <strain evidence="2 3">cv. Jemalong A17</strain>
    </source>
</reference>
<name>A0A072UBC8_MEDTR</name>
<reference evidence="1 3" key="2">
    <citation type="journal article" date="2014" name="BMC Genomics">
        <title>An improved genome release (version Mt4.0) for the model legume Medicago truncatula.</title>
        <authorList>
            <person name="Tang H."/>
            <person name="Krishnakumar V."/>
            <person name="Bidwell S."/>
            <person name="Rosen B."/>
            <person name="Chan A."/>
            <person name="Zhou S."/>
            <person name="Gentzbittel L."/>
            <person name="Childs K.L."/>
            <person name="Yandell M."/>
            <person name="Gundlach H."/>
            <person name="Mayer K.F."/>
            <person name="Schwartz D.C."/>
            <person name="Town C.D."/>
        </authorList>
    </citation>
    <scope>GENOME REANNOTATION</scope>
    <source>
        <strain evidence="1">A17</strain>
        <strain evidence="2 3">cv. Jemalong A17</strain>
    </source>
</reference>
<dbReference type="EnsemblPlants" id="KEH26353">
    <property type="protein sequence ID" value="KEH26353"/>
    <property type="gene ID" value="MTR_6g052880"/>
</dbReference>
<dbReference type="Proteomes" id="UP000002051">
    <property type="component" value="Chromosome 6"/>
</dbReference>
<reference evidence="2" key="3">
    <citation type="submission" date="2015-04" db="UniProtKB">
        <authorList>
            <consortium name="EnsemblPlants"/>
        </authorList>
    </citation>
    <scope>IDENTIFICATION</scope>
    <source>
        <strain evidence="2">cv. Jemalong A17</strain>
    </source>
</reference>
<dbReference type="HOGENOM" id="CLU_1484145_0_0_1"/>
<evidence type="ECO:0000313" key="1">
    <source>
        <dbReference type="EMBL" id="KEH26353.1"/>
    </source>
</evidence>